<dbReference type="RefSeq" id="WP_129435154.1">
    <property type="nucleotide sequence ID" value="NZ_SBKO01000001.1"/>
</dbReference>
<dbReference type="EMBL" id="SBKO01000001">
    <property type="protein sequence ID" value="RXR21354.1"/>
    <property type="molecule type" value="Genomic_DNA"/>
</dbReference>
<evidence type="ECO:0000259" key="1">
    <source>
        <dbReference type="Pfam" id="PF17931"/>
    </source>
</evidence>
<dbReference type="SUPFAM" id="SSF48498">
    <property type="entry name" value="Tetracyclin repressor-like, C-terminal domain"/>
    <property type="match status" value="1"/>
</dbReference>
<organism evidence="2 3">
    <name type="scientific">Flavobacterium amnicola</name>
    <dbReference type="NCBI Taxonomy" id="2506422"/>
    <lineage>
        <taxon>Bacteria</taxon>
        <taxon>Pseudomonadati</taxon>
        <taxon>Bacteroidota</taxon>
        <taxon>Flavobacteriia</taxon>
        <taxon>Flavobacteriales</taxon>
        <taxon>Flavobacteriaceae</taxon>
        <taxon>Flavobacterium</taxon>
    </lineage>
</organism>
<dbReference type="Pfam" id="PF17931">
    <property type="entry name" value="TetR_C_23"/>
    <property type="match status" value="1"/>
</dbReference>
<protein>
    <submittedName>
        <fullName evidence="2">TetR/AcrR family transcriptional regulator</fullName>
    </submittedName>
</protein>
<dbReference type="SUPFAM" id="SSF46689">
    <property type="entry name" value="Homeodomain-like"/>
    <property type="match status" value="1"/>
</dbReference>
<accession>A0A4Q1K7U9</accession>
<gene>
    <name evidence="2" type="ORF">EQG63_05280</name>
</gene>
<proteinExistence type="predicted"/>
<reference evidence="3" key="1">
    <citation type="submission" date="2019-01" db="EMBL/GenBank/DDBJ databases">
        <title>Cytophagaceae bacterium strain CAR-16.</title>
        <authorList>
            <person name="Chen W.-M."/>
        </authorList>
    </citation>
    <scope>NUCLEOTIDE SEQUENCE [LARGE SCALE GENOMIC DNA]</scope>
    <source>
        <strain evidence="3">LLJ-11</strain>
    </source>
</reference>
<dbReference type="InterPro" id="IPR009057">
    <property type="entry name" value="Homeodomain-like_sf"/>
</dbReference>
<evidence type="ECO:0000313" key="2">
    <source>
        <dbReference type="EMBL" id="RXR21354.1"/>
    </source>
</evidence>
<dbReference type="OrthoDB" id="977687at2"/>
<sequence length="226" mass="26837">MATQRKKKETTQEIIVSWYTDYCLSHGKKPNSVYEFSKQNGFEEAHFYKHFASFEELESDYFSKMFYYTVDLIKENKEYAQYDSTQKLISFYFTFFEMATANRSFVKFLLEEGKLPVKNITKLKTLRLDFLMFIKTILEAPLKVENEKITNIQNKLVHEGAWLQFASIISFWMRDTSPSFEKTDIYIEKSVKASFDMVYNVPIESIVDFAKFIWKEKIGSGFTYKN</sequence>
<comment type="caution">
    <text evidence="2">The sequence shown here is derived from an EMBL/GenBank/DDBJ whole genome shotgun (WGS) entry which is preliminary data.</text>
</comment>
<dbReference type="Proteomes" id="UP000290283">
    <property type="component" value="Unassembled WGS sequence"/>
</dbReference>
<dbReference type="InterPro" id="IPR041673">
    <property type="entry name" value="TetR_C_23"/>
</dbReference>
<evidence type="ECO:0000313" key="3">
    <source>
        <dbReference type="Proteomes" id="UP000290283"/>
    </source>
</evidence>
<name>A0A4Q1K7U9_9FLAO</name>
<dbReference type="AlphaFoldDB" id="A0A4Q1K7U9"/>
<feature type="domain" description="Tetracyclin repressor-like C-terminal" evidence="1">
    <location>
        <begin position="87"/>
        <end position="213"/>
    </location>
</feature>
<dbReference type="InterPro" id="IPR036271">
    <property type="entry name" value="Tet_transcr_reg_TetR-rel_C_sf"/>
</dbReference>
<keyword evidence="3" id="KW-1185">Reference proteome</keyword>